<dbReference type="Pfam" id="PF24883">
    <property type="entry name" value="NPHP3_N"/>
    <property type="match status" value="1"/>
</dbReference>
<evidence type="ECO:0000313" key="5">
    <source>
        <dbReference type="Proteomes" id="UP001396898"/>
    </source>
</evidence>
<gene>
    <name evidence="4" type="ORF">PG991_010703</name>
</gene>
<sequence length="618" mass="70735">MASPTRIRLVSPAVDFIDNHLSEYHQSLSSVEPSTHFDHALNCYVATPSERGMNLLHDVPLSSEPGSMVPVEGSGLVGQPHAQTFPLIMRMFMETYPDEPEGRVDKRCSIRNEASWVGVLHVLQSAGDNYQSESGLKGKLRKAGRFVGDKADVMKRVTVVIPEIDYSKPIAFKQTRKVREEVKTGLQNLMAKFGDIEDYLKLYSTRPKIQEAVGILYVSMLKGIEDVIGFYTRNVVIKGIDAVWSGEHYEQSLLDCLEKVNDNGKKLVDAAHYTQMEETHETFKGTKTLARRADSLKDSFNNMRDMLETYAKEHRQERDKERQEARQHREETQRLAYQIGTIAQSSQRQWLPFHLQAVALHNSPVKPIVSQEDLLEFLKTAHLDSNDMEYIMDYREGFLSRGQDWAGVIMPSPQFRDWLVNASSQELLIHGNSDPLPISPLTLFCALLVQNLRKMTKFWTVAFFCGCHPYEEYGGARTLITSLIAQLLRKRPFDLRFIQHDHVYQMDLGNVRTYCFVFGQLVRQIDPDDTVFCVIDGINFYEGRAELLEDTADTIRFLLDMTRGHTVFKILLSSPSNTEDVRKAIRDDDHLSLQRDIPKAHETGDLRFERQLNENLEA</sequence>
<organism evidence="4 5">
    <name type="scientific">Apiospora marii</name>
    <dbReference type="NCBI Taxonomy" id="335849"/>
    <lineage>
        <taxon>Eukaryota</taxon>
        <taxon>Fungi</taxon>
        <taxon>Dikarya</taxon>
        <taxon>Ascomycota</taxon>
        <taxon>Pezizomycotina</taxon>
        <taxon>Sordariomycetes</taxon>
        <taxon>Xylariomycetidae</taxon>
        <taxon>Amphisphaeriales</taxon>
        <taxon>Apiosporaceae</taxon>
        <taxon>Apiospora</taxon>
    </lineage>
</organism>
<protein>
    <recommendedName>
        <fullName evidence="3">Nephrocystin 3-like N-terminal domain-containing protein</fullName>
    </recommendedName>
</protein>
<proteinExistence type="predicted"/>
<accession>A0ABR1RC31</accession>
<dbReference type="InterPro" id="IPR056884">
    <property type="entry name" value="NPHP3-like_N"/>
</dbReference>
<name>A0ABR1RC31_9PEZI</name>
<dbReference type="Proteomes" id="UP001396898">
    <property type="component" value="Unassembled WGS sequence"/>
</dbReference>
<feature type="domain" description="Nephrocystin 3-like N-terminal" evidence="3">
    <location>
        <begin position="410"/>
        <end position="574"/>
    </location>
</feature>
<reference evidence="4 5" key="1">
    <citation type="submission" date="2023-01" db="EMBL/GenBank/DDBJ databases">
        <title>Analysis of 21 Apiospora genomes using comparative genomics revels a genus with tremendous synthesis potential of carbohydrate active enzymes and secondary metabolites.</title>
        <authorList>
            <person name="Sorensen T."/>
        </authorList>
    </citation>
    <scope>NUCLEOTIDE SEQUENCE [LARGE SCALE GENOMIC DNA]</scope>
    <source>
        <strain evidence="4 5">CBS 20057</strain>
    </source>
</reference>
<feature type="region of interest" description="Disordered" evidence="2">
    <location>
        <begin position="312"/>
        <end position="331"/>
    </location>
</feature>
<dbReference type="PANTHER" id="PTHR40619">
    <property type="entry name" value="FUNGAL STAND N-TERMINAL GOODBYE DOMAIN-CONTAINING PROTEIN"/>
    <property type="match status" value="1"/>
</dbReference>
<dbReference type="PANTHER" id="PTHR40619:SF3">
    <property type="entry name" value="FUNGAL STAND N-TERMINAL GOODBYE DOMAIN-CONTAINING PROTEIN"/>
    <property type="match status" value="1"/>
</dbReference>
<dbReference type="EMBL" id="JAQQWI010000016">
    <property type="protein sequence ID" value="KAK8008152.1"/>
    <property type="molecule type" value="Genomic_DNA"/>
</dbReference>
<evidence type="ECO:0000313" key="4">
    <source>
        <dbReference type="EMBL" id="KAK8008152.1"/>
    </source>
</evidence>
<evidence type="ECO:0000259" key="3">
    <source>
        <dbReference type="Pfam" id="PF24883"/>
    </source>
</evidence>
<evidence type="ECO:0000256" key="1">
    <source>
        <dbReference type="ARBA" id="ARBA00022737"/>
    </source>
</evidence>
<comment type="caution">
    <text evidence="4">The sequence shown here is derived from an EMBL/GenBank/DDBJ whole genome shotgun (WGS) entry which is preliminary data.</text>
</comment>
<keyword evidence="1" id="KW-0677">Repeat</keyword>
<keyword evidence="5" id="KW-1185">Reference proteome</keyword>
<evidence type="ECO:0000256" key="2">
    <source>
        <dbReference type="SAM" id="MobiDB-lite"/>
    </source>
</evidence>